<evidence type="ECO:0000259" key="1">
    <source>
        <dbReference type="Pfam" id="PF18545"/>
    </source>
</evidence>
<name>A0A8J8QA71_9EURY</name>
<reference evidence="2" key="1">
    <citation type="submission" date="2017-11" db="EMBL/GenBank/DDBJ databases">
        <authorList>
            <person name="Kajale S.C."/>
            <person name="Sharma A."/>
        </authorList>
    </citation>
    <scope>NUCLEOTIDE SEQUENCE</scope>
    <source>
        <strain evidence="2">LS1_42</strain>
    </source>
</reference>
<accession>A0A8J8QA71</accession>
<sequence length="117" mass="12673">MSGPPQSDRLTPIDDAAGRIIYYDDHRGTYHTWVENADYDPVSTTLVLAMSAVLDVEPDRIESLSTRVDPDALDAIFAARHSGSPRTEAGSVSFPFARCDVTVHANGEIVIDPSTTP</sequence>
<dbReference type="InterPro" id="IPR040624">
    <property type="entry name" value="HalOD1"/>
</dbReference>
<proteinExistence type="predicted"/>
<dbReference type="Pfam" id="PF18545">
    <property type="entry name" value="HalOD1"/>
    <property type="match status" value="1"/>
</dbReference>
<feature type="domain" description="Halobacterial output" evidence="1">
    <location>
        <begin position="38"/>
        <end position="113"/>
    </location>
</feature>
<organism evidence="2 3">
    <name type="scientific">Natronococcus pandeyae</name>
    <dbReference type="NCBI Taxonomy" id="2055836"/>
    <lineage>
        <taxon>Archaea</taxon>
        <taxon>Methanobacteriati</taxon>
        <taxon>Methanobacteriota</taxon>
        <taxon>Stenosarchaea group</taxon>
        <taxon>Halobacteria</taxon>
        <taxon>Halobacteriales</taxon>
        <taxon>Natrialbaceae</taxon>
        <taxon>Natronococcus</taxon>
    </lineage>
</organism>
<comment type="caution">
    <text evidence="2">The sequence shown here is derived from an EMBL/GenBank/DDBJ whole genome shotgun (WGS) entry which is preliminary data.</text>
</comment>
<dbReference type="EMBL" id="PHNJ01000001">
    <property type="protein sequence ID" value="TYL40305.1"/>
    <property type="molecule type" value="Genomic_DNA"/>
</dbReference>
<evidence type="ECO:0000313" key="2">
    <source>
        <dbReference type="EMBL" id="TYL40305.1"/>
    </source>
</evidence>
<protein>
    <recommendedName>
        <fullName evidence="1">Halobacterial output domain-containing protein</fullName>
    </recommendedName>
</protein>
<gene>
    <name evidence="2" type="ORF">CV102_01625</name>
</gene>
<evidence type="ECO:0000313" key="3">
    <source>
        <dbReference type="Proteomes" id="UP000766904"/>
    </source>
</evidence>
<dbReference type="Proteomes" id="UP000766904">
    <property type="component" value="Unassembled WGS sequence"/>
</dbReference>
<keyword evidence="3" id="KW-1185">Reference proteome</keyword>
<dbReference type="RefSeq" id="WP_148856089.1">
    <property type="nucleotide sequence ID" value="NZ_PHNJ01000001.1"/>
</dbReference>
<dbReference type="OrthoDB" id="193772at2157"/>
<dbReference type="AlphaFoldDB" id="A0A8J8QA71"/>